<dbReference type="PANTHER" id="PTHR36109">
    <property type="entry name" value="MEMBRANE PROTEIN-RELATED"/>
    <property type="match status" value="1"/>
</dbReference>
<dbReference type="AlphaFoldDB" id="A0A840TGR1"/>
<protein>
    <recommendedName>
        <fullName evidence="4">General stress protein 17M-like domain-containing protein</fullName>
    </recommendedName>
</protein>
<keyword evidence="1" id="KW-0812">Transmembrane</keyword>
<feature type="transmembrane region" description="Helical" evidence="1">
    <location>
        <begin position="102"/>
        <end position="128"/>
    </location>
</feature>
<feature type="transmembrane region" description="Helical" evidence="1">
    <location>
        <begin position="75"/>
        <end position="96"/>
    </location>
</feature>
<gene>
    <name evidence="2" type="ORF">HNQ92_001462</name>
</gene>
<dbReference type="PANTHER" id="PTHR36109:SF2">
    <property type="entry name" value="MEMBRANE PROTEIN"/>
    <property type="match status" value="1"/>
</dbReference>
<comment type="caution">
    <text evidence="2">The sequence shown here is derived from an EMBL/GenBank/DDBJ whole genome shotgun (WGS) entry which is preliminary data.</text>
</comment>
<evidence type="ECO:0000313" key="2">
    <source>
        <dbReference type="EMBL" id="MBB5283336.1"/>
    </source>
</evidence>
<keyword evidence="1" id="KW-1133">Transmembrane helix</keyword>
<dbReference type="InterPro" id="IPR052948">
    <property type="entry name" value="Low_temp-induced_all0457"/>
</dbReference>
<keyword evidence="1" id="KW-0472">Membrane</keyword>
<organism evidence="2 3">
    <name type="scientific">Rhabdobacter roseus</name>
    <dbReference type="NCBI Taxonomy" id="1655419"/>
    <lineage>
        <taxon>Bacteria</taxon>
        <taxon>Pseudomonadati</taxon>
        <taxon>Bacteroidota</taxon>
        <taxon>Cytophagia</taxon>
        <taxon>Cytophagales</taxon>
        <taxon>Cytophagaceae</taxon>
        <taxon>Rhabdobacter</taxon>
    </lineage>
</organism>
<dbReference type="EMBL" id="JACHGF010000002">
    <property type="protein sequence ID" value="MBB5283336.1"/>
    <property type="molecule type" value="Genomic_DNA"/>
</dbReference>
<dbReference type="Proteomes" id="UP000557307">
    <property type="component" value="Unassembled WGS sequence"/>
</dbReference>
<evidence type="ECO:0000313" key="3">
    <source>
        <dbReference type="Proteomes" id="UP000557307"/>
    </source>
</evidence>
<proteinExistence type="predicted"/>
<sequence length="184" mass="18605">MEPLSNAGSQPGTLTGVFRTRDNADRAYDSLIRRGYTADEITVLMSDETHDTFKEGDHKSDLGNRSMEGAGVGSAIGGTAGAIVGALAALGTAVALPGLGLIIAGPIVAGLTGAGAGGLTGGLIGALVGSGIPKERAEYYQSSIEEGGIVIGVLPRTAAEGADIADEWRTYEGEEIHGHDTIVI</sequence>
<dbReference type="RefSeq" id="WP_184172649.1">
    <property type="nucleotide sequence ID" value="NZ_JACHGF010000002.1"/>
</dbReference>
<reference evidence="2 3" key="1">
    <citation type="submission" date="2020-08" db="EMBL/GenBank/DDBJ databases">
        <title>Genomic Encyclopedia of Type Strains, Phase IV (KMG-IV): sequencing the most valuable type-strain genomes for metagenomic binning, comparative biology and taxonomic classification.</title>
        <authorList>
            <person name="Goeker M."/>
        </authorList>
    </citation>
    <scope>NUCLEOTIDE SEQUENCE [LARGE SCALE GENOMIC DNA]</scope>
    <source>
        <strain evidence="2 3">DSM 105074</strain>
    </source>
</reference>
<name>A0A840TGR1_9BACT</name>
<accession>A0A840TGR1</accession>
<evidence type="ECO:0008006" key="4">
    <source>
        <dbReference type="Google" id="ProtNLM"/>
    </source>
</evidence>
<keyword evidence="3" id="KW-1185">Reference proteome</keyword>
<evidence type="ECO:0000256" key="1">
    <source>
        <dbReference type="SAM" id="Phobius"/>
    </source>
</evidence>